<dbReference type="OrthoDB" id="7596147at2"/>
<organism evidence="1 2">
    <name type="scientific">Sphingobium baderi</name>
    <dbReference type="NCBI Taxonomy" id="1332080"/>
    <lineage>
        <taxon>Bacteria</taxon>
        <taxon>Pseudomonadati</taxon>
        <taxon>Pseudomonadota</taxon>
        <taxon>Alphaproteobacteria</taxon>
        <taxon>Sphingomonadales</taxon>
        <taxon>Sphingomonadaceae</taxon>
        <taxon>Sphingobium</taxon>
    </lineage>
</organism>
<keyword evidence="1" id="KW-0614">Plasmid</keyword>
<evidence type="ECO:0000313" key="2">
    <source>
        <dbReference type="Proteomes" id="UP000056968"/>
    </source>
</evidence>
<dbReference type="RefSeq" id="WP_048575075.1">
    <property type="nucleotide sequence ID" value="NZ_CP013267.1"/>
</dbReference>
<evidence type="ECO:0000313" key="1">
    <source>
        <dbReference type="EMBL" id="ALR23154.1"/>
    </source>
</evidence>
<keyword evidence="2" id="KW-1185">Reference proteome</keyword>
<name>A0A0S3F666_9SPHN</name>
<accession>A0A0S3F666</accession>
<reference evidence="1 2" key="1">
    <citation type="submission" date="2015-11" db="EMBL/GenBank/DDBJ databases">
        <title>A Two-component Flavoprotein Monooxygenase System MeaXY Responsible for para-Hydroxylation of 2-Methyl-6-ethylaniline and 2,6-Diethylaniline in Sphingobium baderi DE-13.</title>
        <authorList>
            <person name="Cheng M."/>
            <person name="Meng Q."/>
            <person name="Yang Y."/>
            <person name="Chu C."/>
            <person name="Yan X."/>
            <person name="He J."/>
            <person name="Li S."/>
        </authorList>
    </citation>
    <scope>NUCLEOTIDE SEQUENCE [LARGE SCALE GENOMIC DNA]</scope>
    <source>
        <strain evidence="1 2">DE-13</strain>
        <plasmid evidence="2">Plasmid pDE3</plasmid>
    </source>
</reference>
<dbReference type="KEGG" id="sbd:ATN00_21890"/>
<dbReference type="Proteomes" id="UP000056968">
    <property type="component" value="Plasmid pDE3"/>
</dbReference>
<dbReference type="AlphaFoldDB" id="A0A0S3F666"/>
<sequence length="63" mass="7162">MARHCIREPRYIPALKIIGTQADLFGGPSVTHEVPRKSIPQTWGRQLLAYHLSDHIADLENDQ</sequence>
<dbReference type="EMBL" id="CP013267">
    <property type="protein sequence ID" value="ALR23154.1"/>
    <property type="molecule type" value="Genomic_DNA"/>
</dbReference>
<proteinExistence type="predicted"/>
<geneLocation type="plasmid" evidence="1 2">
    <name>pDE3</name>
</geneLocation>
<gene>
    <name evidence="1" type="ORF">ATN00_21890</name>
</gene>
<protein>
    <submittedName>
        <fullName evidence="1">Uncharacterized protein</fullName>
    </submittedName>
</protein>